<accession>A0A6C2YR23</accession>
<feature type="signal peptide" evidence="1">
    <location>
        <begin position="1"/>
        <end position="28"/>
    </location>
</feature>
<dbReference type="KEGG" id="tim:GMBLW1_04070"/>
<name>A0A6C2YR23_9BACT</name>
<dbReference type="InParanoid" id="A0A6C2YR23"/>
<dbReference type="SUPFAM" id="SSF50969">
    <property type="entry name" value="YVTN repeat-like/Quinoprotein amine dehydrogenase"/>
    <property type="match status" value="1"/>
</dbReference>
<dbReference type="RefSeq" id="WP_197740725.1">
    <property type="nucleotide sequence ID" value="NZ_LR593887.1"/>
</dbReference>
<evidence type="ECO:0000313" key="3">
    <source>
        <dbReference type="Proteomes" id="UP000464378"/>
    </source>
</evidence>
<evidence type="ECO:0000313" key="2">
    <source>
        <dbReference type="EMBL" id="VIP03553.1"/>
    </source>
</evidence>
<dbReference type="AlphaFoldDB" id="A0A6C2YR23"/>
<reference evidence="2" key="1">
    <citation type="submission" date="2019-04" db="EMBL/GenBank/DDBJ databases">
        <authorList>
            <consortium name="Science for Life Laboratories"/>
        </authorList>
    </citation>
    <scope>NUCLEOTIDE SEQUENCE</scope>
    <source>
        <strain evidence="2">MBLW1</strain>
    </source>
</reference>
<protein>
    <submittedName>
        <fullName evidence="2">Uncharacterized protein</fullName>
    </submittedName>
</protein>
<sequence>MTRSMFRRFTTACLAAITLIAGGLTANAAEPTQGKLELKSVGPLAFGPKGTLFIGDPQAGAIFALETGDVAAQPIKPVNLANLGEKLAALLGVKATDVQVNDLVVNPAANRVYLSVSRGKGPTALPVLFKLTNDGELAEVALDSVTYSKVELPKVVAGNKRQEAITGLKFSGGKLYVAGLSNEEFASTLRSIAYPFDGKLTASGIQIYHGAHGKYETASPVRTFAPVEINGQAHILAAYTCTPLVKIPVDELKEGAKVKGTTVAELGNRNRPLDIVTYAKDGKNFALMANSARGVMKVDLENLDKVEAIVSRVSGTAGLSYATLDSLKGVEQLDRLGTGHAVLLVRTPSTVSIQTIELP</sequence>
<keyword evidence="3" id="KW-1185">Reference proteome</keyword>
<organism evidence="2">
    <name type="scientific">Tuwongella immobilis</name>
    <dbReference type="NCBI Taxonomy" id="692036"/>
    <lineage>
        <taxon>Bacteria</taxon>
        <taxon>Pseudomonadati</taxon>
        <taxon>Planctomycetota</taxon>
        <taxon>Planctomycetia</taxon>
        <taxon>Gemmatales</taxon>
        <taxon>Gemmataceae</taxon>
        <taxon>Tuwongella</taxon>
    </lineage>
</organism>
<keyword evidence="1" id="KW-0732">Signal</keyword>
<dbReference type="Proteomes" id="UP000464378">
    <property type="component" value="Chromosome"/>
</dbReference>
<proteinExistence type="predicted"/>
<dbReference type="EMBL" id="LR593887">
    <property type="protein sequence ID" value="VTS04474.1"/>
    <property type="molecule type" value="Genomic_DNA"/>
</dbReference>
<dbReference type="EMBL" id="LR586016">
    <property type="protein sequence ID" value="VIP03553.1"/>
    <property type="molecule type" value="Genomic_DNA"/>
</dbReference>
<feature type="chain" id="PRO_5036383900" evidence="1">
    <location>
        <begin position="29"/>
        <end position="359"/>
    </location>
</feature>
<evidence type="ECO:0000256" key="1">
    <source>
        <dbReference type="SAM" id="SignalP"/>
    </source>
</evidence>
<dbReference type="InterPro" id="IPR011044">
    <property type="entry name" value="Quino_amine_DH_bsu"/>
</dbReference>
<gene>
    <name evidence="2" type="ORF">GMBLW1_04070</name>
</gene>